<evidence type="ECO:0000313" key="2">
    <source>
        <dbReference type="EMBL" id="MBC5996383.1"/>
    </source>
</evidence>
<dbReference type="Proteomes" id="UP000609849">
    <property type="component" value="Unassembled WGS sequence"/>
</dbReference>
<dbReference type="Pfam" id="PF14594">
    <property type="entry name" value="Sipho_Gp37"/>
    <property type="match status" value="1"/>
</dbReference>
<protein>
    <submittedName>
        <fullName evidence="2">Siphovirus ReqiPepy6 Gp37-like family protein</fullName>
    </submittedName>
</protein>
<name>A0ABR7JNS3_9FIRM</name>
<gene>
    <name evidence="2" type="ORF">H8923_06375</name>
</gene>
<keyword evidence="3" id="KW-1185">Reference proteome</keyword>
<reference evidence="2 3" key="1">
    <citation type="submission" date="2020-08" db="EMBL/GenBank/DDBJ databases">
        <authorList>
            <person name="Liu C."/>
            <person name="Sun Q."/>
        </authorList>
    </citation>
    <scope>NUCLEOTIDE SEQUENCE [LARGE SCALE GENOMIC DNA]</scope>
    <source>
        <strain evidence="2 3">NSJ-18</strain>
    </source>
</reference>
<sequence>MDKKINIRIFDKDINFIGEVDNYTSLFYIRKWNSYNEFEFHVTNYNKELFKKDNIIMLNNDPSKIGVIKHIQVVSEDDKDILVKGFGLTRLFIDRVTYPPSGKTYDYYNDYIENIMIQLVIKNAINPEHINRKIPYLTTKQYSNKGSKVIFQTRYECLLDELTKLSELSELGFRVDLDYKNKQFIFKVVEGVDRSTEQNINSYALFSRKLDNILSETYTDSDIDYKNCAIVGGQGEGIDRQIEYVNDNLSGINRKEIFIDARDLENQEENTNLIDRAKEKLAEHKEVKSHECSINAKDYQVLWELGDYGTIRNDEIEVTQKAQIIEVKEIYEDNFDVEVTFGNTFTDFSKKLKQISNRNFENKEQFIGKDMPSDSYKGKVWIKTK</sequence>
<dbReference type="InterPro" id="IPR029432">
    <property type="entry name" value="Gp28/Gp37-like_dom"/>
</dbReference>
<dbReference type="EMBL" id="JACRWE010000002">
    <property type="protein sequence ID" value="MBC5996383.1"/>
    <property type="molecule type" value="Genomic_DNA"/>
</dbReference>
<proteinExistence type="predicted"/>
<accession>A0ABR7JNS3</accession>
<dbReference type="RefSeq" id="WP_153971994.1">
    <property type="nucleotide sequence ID" value="NZ_JACRWE010000002.1"/>
</dbReference>
<evidence type="ECO:0000313" key="3">
    <source>
        <dbReference type="Proteomes" id="UP000609849"/>
    </source>
</evidence>
<evidence type="ECO:0000259" key="1">
    <source>
        <dbReference type="Pfam" id="PF14594"/>
    </source>
</evidence>
<feature type="domain" description="Gp28/Gp37-like" evidence="1">
    <location>
        <begin position="7"/>
        <end position="343"/>
    </location>
</feature>
<comment type="caution">
    <text evidence="2">The sequence shown here is derived from an EMBL/GenBank/DDBJ whole genome shotgun (WGS) entry which is preliminary data.</text>
</comment>
<organism evidence="2 3">
    <name type="scientific">Romboutsia faecis</name>
    <dbReference type="NCBI Taxonomy" id="2764597"/>
    <lineage>
        <taxon>Bacteria</taxon>
        <taxon>Bacillati</taxon>
        <taxon>Bacillota</taxon>
        <taxon>Clostridia</taxon>
        <taxon>Peptostreptococcales</taxon>
        <taxon>Peptostreptococcaceae</taxon>
        <taxon>Romboutsia</taxon>
    </lineage>
</organism>